<dbReference type="AlphaFoldDB" id="A0A0S4INA0"/>
<proteinExistence type="predicted"/>
<reference evidence="3" key="1">
    <citation type="submission" date="2015-09" db="EMBL/GenBank/DDBJ databases">
        <authorList>
            <consortium name="Pathogen Informatics"/>
        </authorList>
    </citation>
    <scope>NUCLEOTIDE SEQUENCE [LARGE SCALE GENOMIC DNA]</scope>
    <source>
        <strain evidence="3">Lake Konstanz</strain>
    </source>
</reference>
<protein>
    <submittedName>
        <fullName evidence="2">Uncharacterized protein</fullName>
    </submittedName>
</protein>
<feature type="region of interest" description="Disordered" evidence="1">
    <location>
        <begin position="79"/>
        <end position="276"/>
    </location>
</feature>
<feature type="compositionally biased region" description="Low complexity" evidence="1">
    <location>
        <begin position="235"/>
        <end position="245"/>
    </location>
</feature>
<evidence type="ECO:0000313" key="2">
    <source>
        <dbReference type="EMBL" id="CUE63404.1"/>
    </source>
</evidence>
<feature type="compositionally biased region" description="Basic and acidic residues" evidence="1">
    <location>
        <begin position="195"/>
        <end position="209"/>
    </location>
</feature>
<name>A0A0S4INA0_BODSA</name>
<evidence type="ECO:0000313" key="3">
    <source>
        <dbReference type="Proteomes" id="UP000051952"/>
    </source>
</evidence>
<gene>
    <name evidence="2" type="ORF">BSAL_50230</name>
</gene>
<feature type="region of interest" description="Disordered" evidence="1">
    <location>
        <begin position="1"/>
        <end position="25"/>
    </location>
</feature>
<feature type="compositionally biased region" description="Polar residues" evidence="1">
    <location>
        <begin position="123"/>
        <end position="143"/>
    </location>
</feature>
<accession>A0A0S4INA0</accession>
<dbReference type="VEuPathDB" id="TriTrypDB:BSAL_50230"/>
<feature type="region of interest" description="Disordered" evidence="1">
    <location>
        <begin position="674"/>
        <end position="695"/>
    </location>
</feature>
<feature type="compositionally biased region" description="Basic and acidic residues" evidence="1">
    <location>
        <begin position="145"/>
        <end position="170"/>
    </location>
</feature>
<dbReference type="EMBL" id="CYKH01000036">
    <property type="protein sequence ID" value="CUE63404.1"/>
    <property type="molecule type" value="Genomic_DNA"/>
</dbReference>
<evidence type="ECO:0000256" key="1">
    <source>
        <dbReference type="SAM" id="MobiDB-lite"/>
    </source>
</evidence>
<feature type="compositionally biased region" description="Low complexity" evidence="1">
    <location>
        <begin position="210"/>
        <end position="224"/>
    </location>
</feature>
<organism evidence="2 3">
    <name type="scientific">Bodo saltans</name>
    <name type="common">Flagellated protozoan</name>
    <dbReference type="NCBI Taxonomy" id="75058"/>
    <lineage>
        <taxon>Eukaryota</taxon>
        <taxon>Discoba</taxon>
        <taxon>Euglenozoa</taxon>
        <taxon>Kinetoplastea</taxon>
        <taxon>Metakinetoplastina</taxon>
        <taxon>Eubodonida</taxon>
        <taxon>Bodonidae</taxon>
        <taxon>Bodo</taxon>
    </lineage>
</organism>
<keyword evidence="3" id="KW-1185">Reference proteome</keyword>
<sequence>MSHIGGLPALHHHGEYAPNSHGNKASRSFQMEAQLALNQLVFDADQRRSRYVGVSNMHEVSEHAEEAQRLAQQLLNRMSGGYGNYDSPDRNRLPPLRSTVAKYGGGAPARPSLAAAKKYAIQRSPTRSPQQSPLRQGDRSSAPNRPREHAPHQQLHESNERRVLDKEQHANHHAQGHRSDEPPQHLQQLRPPPQRHVEHSEALTKEQHQHLQQHQSPSLRQPQSTHSLRPMGLQAAVAPASSSPSTRKTTKVMQRQPARNIPNARTIPPISQRSQYDPHQWEAQRRARTPPTAQLVETESVERSILITVWQLERSKLLVRINKAIASYFSWLMEDLENEMLSAKELIEAEEEHIWATTIWNKTVIKISGFRSWQVDHLFQIEEDNRSAIAREEGSTVGLIPSLAGHDKYTFFENEYRSRCEVRDAEESRRTIITTKFKLLEAVVDESNLRKWIETLENEMFENTIRKPLQSMAHVNEGAAIICRREVRDRASIVAELENEFLYFDRYSTNLSSLCHDTKFWNEKRDIEYHENLRRLFSIASQEQERQELLKSFFSFMMAKGAVLSKRALDTVLDNEWIRRGLMQTMELRERSTIDIAFLHVMHDAVSDRRTRQHEDARAVVSEYDGRAQTAEDVVHHESIRRGFLIVQQQRDRNSVESLIRSLNNVEEVEYNEPVERVTTTTPSDAEGIDAHESNRRRYLEAAEGNERRSYVKLHAKEIHYLQREDELSLLSSEQVRRVFTQRDEQASWRILSDLSASNRRDTTELMLSRTRDNEALRRSILIAGETQARCQMVAANSIHADSDDDACDVIDAQKRRSSVESEAKELARLVESDQQLQLQRQVDSTARSDGPSYMETTVGFTEVPANVLGDEAAAIAGLRVREERLNPSPTSPVSPSRSEDIVINDGASDKMAATVTLDDVKAEELRCEAAVLAALGARESELSLLRTFTGTPRDAELRDEASEIARICSNEQELESQRHEVILFHESFVLSVLKASLEEVDQRQQMFNDFQTNQRET</sequence>
<dbReference type="Proteomes" id="UP000051952">
    <property type="component" value="Unassembled WGS sequence"/>
</dbReference>